<dbReference type="CDD" id="cd09917">
    <property type="entry name" value="F-box_SF"/>
    <property type="match status" value="1"/>
</dbReference>
<dbReference type="SUPFAM" id="SSF52058">
    <property type="entry name" value="L domain-like"/>
    <property type="match status" value="1"/>
</dbReference>
<dbReference type="Pfam" id="PF12937">
    <property type="entry name" value="F-box-like"/>
    <property type="match status" value="1"/>
</dbReference>
<dbReference type="EMBL" id="KV722542">
    <property type="protein sequence ID" value="OCH86135.1"/>
    <property type="molecule type" value="Genomic_DNA"/>
</dbReference>
<evidence type="ECO:0000313" key="3">
    <source>
        <dbReference type="Proteomes" id="UP000250043"/>
    </source>
</evidence>
<keyword evidence="3" id="KW-1185">Reference proteome</keyword>
<proteinExistence type="predicted"/>
<name>A0A8E2APT2_9APHY</name>
<dbReference type="Proteomes" id="UP000250043">
    <property type="component" value="Unassembled WGS sequence"/>
</dbReference>
<dbReference type="InterPro" id="IPR032675">
    <property type="entry name" value="LRR_dom_sf"/>
</dbReference>
<protein>
    <recommendedName>
        <fullName evidence="1">F-box domain-containing protein</fullName>
    </recommendedName>
</protein>
<reference evidence="2 3" key="1">
    <citation type="submission" date="2016-07" db="EMBL/GenBank/DDBJ databases">
        <title>Draft genome of the white-rot fungus Obba rivulosa 3A-2.</title>
        <authorList>
            <consortium name="DOE Joint Genome Institute"/>
            <person name="Miettinen O."/>
            <person name="Riley R."/>
            <person name="Acob R."/>
            <person name="Barry K."/>
            <person name="Cullen D."/>
            <person name="De Vries R."/>
            <person name="Hainaut M."/>
            <person name="Hatakka A."/>
            <person name="Henrissat B."/>
            <person name="Hilden K."/>
            <person name="Kuo R."/>
            <person name="Labutti K."/>
            <person name="Lipzen A."/>
            <person name="Makela M.R."/>
            <person name="Sandor L."/>
            <person name="Spatafora J.W."/>
            <person name="Grigoriev I.V."/>
            <person name="Hibbett D.S."/>
        </authorList>
    </citation>
    <scope>NUCLEOTIDE SEQUENCE [LARGE SCALE GENOMIC DNA]</scope>
    <source>
        <strain evidence="2 3">3A-2</strain>
    </source>
</reference>
<dbReference type="OrthoDB" id="2752736at2759"/>
<dbReference type="Gene3D" id="3.80.10.10">
    <property type="entry name" value="Ribonuclease Inhibitor"/>
    <property type="match status" value="1"/>
</dbReference>
<evidence type="ECO:0000259" key="1">
    <source>
        <dbReference type="Pfam" id="PF12937"/>
    </source>
</evidence>
<dbReference type="AlphaFoldDB" id="A0A8E2APT2"/>
<evidence type="ECO:0000313" key="2">
    <source>
        <dbReference type="EMBL" id="OCH86135.1"/>
    </source>
</evidence>
<organism evidence="2 3">
    <name type="scientific">Obba rivulosa</name>
    <dbReference type="NCBI Taxonomy" id="1052685"/>
    <lineage>
        <taxon>Eukaryota</taxon>
        <taxon>Fungi</taxon>
        <taxon>Dikarya</taxon>
        <taxon>Basidiomycota</taxon>
        <taxon>Agaricomycotina</taxon>
        <taxon>Agaricomycetes</taxon>
        <taxon>Polyporales</taxon>
        <taxon>Gelatoporiaceae</taxon>
        <taxon>Obba</taxon>
    </lineage>
</organism>
<sequence length="625" mass="71654">MIRIRASSFWRRFNRTPDFKCCDILLTSSSVQLIRSYSCTMRPRQAANSQCSNLEHWKSSLAMLTVHHVRMSLEETEELELALDTARATVRRERNSMLPVHRLPPELLTKIFYYAPEAAVSREEVVWNPTVFRLRDVAKLMAVCGRWREIVENTAILWSSVSDWDVETFSQRAQHVRLACHFRQVSSEDAIQQFLRTNGLRIREFHILESDIYSLDLSLLHELEAFSLAGFSWSWSNIDSNLPRLRSLALRNCIGFPRGPLPSLTQVSLRNCDIHDISSLLRFLSQVPNLRDLHLKDCLPRHVPQDIGIATFAFKHLRRLVVDDEPAKIAVLLSHMALKSGSAVVTRSDAPIDTVKSAILRTFNVEPITKLAIIRRRRSLTLIICGPTSAACHSWSKFFGTVRAQLPSIMDLIPEARPRELWVYESHSSHMVTKQWVKATKMDLPGIPDSVEAIVASVPFFPELLRSIDVPDNATSVACPVLRTVHILVDGKKYHVRRWRSPWTAHLSTVAARRANAGHPIQRVKFTSFHTSSKRSFALEGIRALRSMVDHVDRATQMDCPIMEMPLVCTLPDGPWWPSWVDKWDLRYPDTGWNSDEELCSYYDMDSEDPYMDATQDEFEWSPSM</sequence>
<feature type="domain" description="F-box" evidence="1">
    <location>
        <begin position="101"/>
        <end position="161"/>
    </location>
</feature>
<gene>
    <name evidence="2" type="ORF">OBBRIDRAFT_257913</name>
</gene>
<dbReference type="Gene3D" id="1.20.1280.50">
    <property type="match status" value="1"/>
</dbReference>
<accession>A0A8E2APT2</accession>
<dbReference type="InterPro" id="IPR001810">
    <property type="entry name" value="F-box_dom"/>
</dbReference>